<proteinExistence type="predicted"/>
<dbReference type="EMBL" id="CAWUPB010000994">
    <property type="protein sequence ID" value="CAK7335939.1"/>
    <property type="molecule type" value="Genomic_DNA"/>
</dbReference>
<name>A0AAV1RGT6_9ROSI</name>
<gene>
    <name evidence="1" type="ORF">DCAF_LOCUS10942</name>
</gene>
<comment type="caution">
    <text evidence="1">The sequence shown here is derived from an EMBL/GenBank/DDBJ whole genome shotgun (WGS) entry which is preliminary data.</text>
</comment>
<accession>A0AAV1RGT6</accession>
<sequence length="71" mass="7945">MDRRLDNIEEKFDSRLAAIEVSIERLSKIVLGKQLAVTTANNSFPQTQDVVAAQSNQPAALPIQRREQINP</sequence>
<organism evidence="1 2">
    <name type="scientific">Dovyalis caffra</name>
    <dbReference type="NCBI Taxonomy" id="77055"/>
    <lineage>
        <taxon>Eukaryota</taxon>
        <taxon>Viridiplantae</taxon>
        <taxon>Streptophyta</taxon>
        <taxon>Embryophyta</taxon>
        <taxon>Tracheophyta</taxon>
        <taxon>Spermatophyta</taxon>
        <taxon>Magnoliopsida</taxon>
        <taxon>eudicotyledons</taxon>
        <taxon>Gunneridae</taxon>
        <taxon>Pentapetalae</taxon>
        <taxon>rosids</taxon>
        <taxon>fabids</taxon>
        <taxon>Malpighiales</taxon>
        <taxon>Salicaceae</taxon>
        <taxon>Flacourtieae</taxon>
        <taxon>Dovyalis</taxon>
    </lineage>
</organism>
<protein>
    <submittedName>
        <fullName evidence="1">Uncharacterized protein</fullName>
    </submittedName>
</protein>
<dbReference type="Proteomes" id="UP001314170">
    <property type="component" value="Unassembled WGS sequence"/>
</dbReference>
<keyword evidence="2" id="KW-1185">Reference proteome</keyword>
<evidence type="ECO:0000313" key="1">
    <source>
        <dbReference type="EMBL" id="CAK7335939.1"/>
    </source>
</evidence>
<reference evidence="1 2" key="1">
    <citation type="submission" date="2024-01" db="EMBL/GenBank/DDBJ databases">
        <authorList>
            <person name="Waweru B."/>
        </authorList>
    </citation>
    <scope>NUCLEOTIDE SEQUENCE [LARGE SCALE GENOMIC DNA]</scope>
</reference>
<dbReference type="AlphaFoldDB" id="A0AAV1RGT6"/>
<evidence type="ECO:0000313" key="2">
    <source>
        <dbReference type="Proteomes" id="UP001314170"/>
    </source>
</evidence>